<evidence type="ECO:0000256" key="1">
    <source>
        <dbReference type="ARBA" id="ARBA00023239"/>
    </source>
</evidence>
<name>A0A0S4QJV5_9ACTN</name>
<gene>
    <name evidence="3" type="ORF">Ga0074812_103300</name>
</gene>
<dbReference type="PANTHER" id="PTHR21240">
    <property type="entry name" value="2-AMINO-3-CARBOXYLMUCONATE-6-SEMIALDEHYDE DECARBOXYLASE"/>
    <property type="match status" value="1"/>
</dbReference>
<dbReference type="Proteomes" id="UP000198802">
    <property type="component" value="Unassembled WGS sequence"/>
</dbReference>
<reference evidence="4" key="1">
    <citation type="submission" date="2015-11" db="EMBL/GenBank/DDBJ databases">
        <authorList>
            <person name="Varghese N."/>
        </authorList>
    </citation>
    <scope>NUCLEOTIDE SEQUENCE [LARGE SCALE GENOMIC DNA]</scope>
    <source>
        <strain evidence="4">DSM 45899</strain>
    </source>
</reference>
<dbReference type="InterPro" id="IPR032465">
    <property type="entry name" value="ACMSD"/>
</dbReference>
<dbReference type="EMBL" id="FAOZ01000003">
    <property type="protein sequence ID" value="CUU54810.1"/>
    <property type="molecule type" value="Genomic_DNA"/>
</dbReference>
<dbReference type="PANTHER" id="PTHR21240:SF28">
    <property type="entry name" value="ISO-OROTATE DECARBOXYLASE (EUROFUNG)"/>
    <property type="match status" value="1"/>
</dbReference>
<accession>A0A0S4QJV5</accession>
<sequence length="428" mass="47174">MTDQMTHDLTQAPAHEPVDETLVARIPRLIDMDAHVVEPPDVWSSRLPQRYREAGPHVVHAPAGEVKLVGSSYIEAPGTEGPDVAWWVYEGRHTSLKRYIAAAGVPADEVTMDGITFDEMRPGCWKVPDRVADMDLNGVEAQLSFPNYPRFCGQMFLWGKDRELALLSVQAYNDWMVEEWCGTSGGRLIPLCIVPLWDVDLAVAEVRRNAARGVRAVAFSELPAYLDLPSLHSRYWDPFFAACAETGTVVSMHIGSGTKTPQTSADAPEAVAATILFGNSAASLVDFLFSGVLHRHPALKLMYAEAQIGWIPYVLDRADDVWLTHRGWAHGQQNCPEPPSTYYRRQVYSCFFKDPVGVGLIDRIGIDNVVFETDYPHQDGTWPRSREAAASQFGHLSATDIHKISRGNAAGLLGLTIPGPETTGGTRP</sequence>
<evidence type="ECO:0000313" key="4">
    <source>
        <dbReference type="Proteomes" id="UP000198802"/>
    </source>
</evidence>
<dbReference type="InterPro" id="IPR006680">
    <property type="entry name" value="Amidohydro-rel"/>
</dbReference>
<organism evidence="3 4">
    <name type="scientific">Parafrankia irregularis</name>
    <dbReference type="NCBI Taxonomy" id="795642"/>
    <lineage>
        <taxon>Bacteria</taxon>
        <taxon>Bacillati</taxon>
        <taxon>Actinomycetota</taxon>
        <taxon>Actinomycetes</taxon>
        <taxon>Frankiales</taxon>
        <taxon>Frankiaceae</taxon>
        <taxon>Parafrankia</taxon>
    </lineage>
</organism>
<dbReference type="Pfam" id="PF04909">
    <property type="entry name" value="Amidohydro_2"/>
    <property type="match status" value="1"/>
</dbReference>
<evidence type="ECO:0000259" key="2">
    <source>
        <dbReference type="Pfam" id="PF04909"/>
    </source>
</evidence>
<keyword evidence="3" id="KW-0378">Hydrolase</keyword>
<dbReference type="Gene3D" id="3.20.20.140">
    <property type="entry name" value="Metal-dependent hydrolases"/>
    <property type="match status" value="1"/>
</dbReference>
<dbReference type="GO" id="GO:0005737">
    <property type="term" value="C:cytoplasm"/>
    <property type="evidence" value="ECO:0007669"/>
    <property type="project" value="TreeGrafter"/>
</dbReference>
<keyword evidence="1" id="KW-0456">Lyase</keyword>
<protein>
    <submittedName>
        <fullName evidence="3">Predicted metal-dependent hydrolase, TIM-barrel fold</fullName>
    </submittedName>
</protein>
<dbReference type="InterPro" id="IPR032466">
    <property type="entry name" value="Metal_Hydrolase"/>
</dbReference>
<proteinExistence type="predicted"/>
<dbReference type="GO" id="GO:0016831">
    <property type="term" value="F:carboxy-lyase activity"/>
    <property type="evidence" value="ECO:0007669"/>
    <property type="project" value="InterPro"/>
</dbReference>
<dbReference type="AlphaFoldDB" id="A0A0S4QJV5"/>
<dbReference type="SUPFAM" id="SSF51556">
    <property type="entry name" value="Metallo-dependent hydrolases"/>
    <property type="match status" value="1"/>
</dbReference>
<evidence type="ECO:0000313" key="3">
    <source>
        <dbReference type="EMBL" id="CUU54810.1"/>
    </source>
</evidence>
<dbReference type="GO" id="GO:0019748">
    <property type="term" value="P:secondary metabolic process"/>
    <property type="evidence" value="ECO:0007669"/>
    <property type="project" value="TreeGrafter"/>
</dbReference>
<dbReference type="GO" id="GO:0016787">
    <property type="term" value="F:hydrolase activity"/>
    <property type="evidence" value="ECO:0007669"/>
    <property type="project" value="UniProtKB-KW"/>
</dbReference>
<keyword evidence="4" id="KW-1185">Reference proteome</keyword>
<feature type="domain" description="Amidohydrolase-related" evidence="2">
    <location>
        <begin position="30"/>
        <end position="415"/>
    </location>
</feature>